<evidence type="ECO:0000256" key="1">
    <source>
        <dbReference type="SAM" id="MobiDB-lite"/>
    </source>
</evidence>
<feature type="compositionally biased region" description="Basic and acidic residues" evidence="1">
    <location>
        <begin position="7"/>
        <end position="17"/>
    </location>
</feature>
<organism evidence="2 3">
    <name type="scientific">Elasticomyces elasticus</name>
    <dbReference type="NCBI Taxonomy" id="574655"/>
    <lineage>
        <taxon>Eukaryota</taxon>
        <taxon>Fungi</taxon>
        <taxon>Dikarya</taxon>
        <taxon>Ascomycota</taxon>
        <taxon>Pezizomycotina</taxon>
        <taxon>Dothideomycetes</taxon>
        <taxon>Dothideomycetidae</taxon>
        <taxon>Mycosphaerellales</taxon>
        <taxon>Teratosphaeriaceae</taxon>
        <taxon>Elasticomyces</taxon>
    </lineage>
</organism>
<feature type="region of interest" description="Disordered" evidence="1">
    <location>
        <begin position="1"/>
        <end position="72"/>
    </location>
</feature>
<protein>
    <submittedName>
        <fullName evidence="2">Uncharacterized protein</fullName>
    </submittedName>
</protein>
<reference evidence="2" key="1">
    <citation type="submission" date="2023-08" db="EMBL/GenBank/DDBJ databases">
        <title>Black Yeasts Isolated from many extreme environments.</title>
        <authorList>
            <person name="Coleine C."/>
            <person name="Stajich J.E."/>
            <person name="Selbmann L."/>
        </authorList>
    </citation>
    <scope>NUCLEOTIDE SEQUENCE</scope>
    <source>
        <strain evidence="2">CCFEE 5810</strain>
    </source>
</reference>
<proteinExistence type="predicted"/>
<sequence>MAGTRPKNSDDTVRLSDKAASTKPSSSSRVKKPAPVVRLRRSSSKQMVKTSKVPKRTRVPKTTTIADDSEGEETKISIGSLRQRAIAKAKSEARKALREARRVELEDQEAERIAALPYVKRERERLARELDEKYFGDKSWRDLDRNGLRRHMDKYLSEFMAGMKAVGERVSKVSIRAEVDE</sequence>
<dbReference type="Proteomes" id="UP001310594">
    <property type="component" value="Unassembled WGS sequence"/>
</dbReference>
<comment type="caution">
    <text evidence="2">The sequence shown here is derived from an EMBL/GenBank/DDBJ whole genome shotgun (WGS) entry which is preliminary data.</text>
</comment>
<dbReference type="EMBL" id="JAVRQU010000002">
    <property type="protein sequence ID" value="KAK5706363.1"/>
    <property type="molecule type" value="Genomic_DNA"/>
</dbReference>
<evidence type="ECO:0000313" key="3">
    <source>
        <dbReference type="Proteomes" id="UP001310594"/>
    </source>
</evidence>
<name>A0AAN7VW14_9PEZI</name>
<accession>A0AAN7VW14</accession>
<gene>
    <name evidence="2" type="ORF">LTR97_001351</name>
</gene>
<evidence type="ECO:0000313" key="2">
    <source>
        <dbReference type="EMBL" id="KAK5706363.1"/>
    </source>
</evidence>
<dbReference type="AlphaFoldDB" id="A0AAN7VW14"/>